<proteinExistence type="inferred from homology"/>
<evidence type="ECO:0000256" key="2">
    <source>
        <dbReference type="ARBA" id="ARBA00007183"/>
    </source>
</evidence>
<accession>A0A411HEI7</accession>
<keyword evidence="8" id="KW-1185">Reference proteome</keyword>
<evidence type="ECO:0000313" key="7">
    <source>
        <dbReference type="EMBL" id="QBB68900.1"/>
    </source>
</evidence>
<evidence type="ECO:0000313" key="8">
    <source>
        <dbReference type="Proteomes" id="UP000291562"/>
    </source>
</evidence>
<reference evidence="7 8" key="1">
    <citation type="submission" date="2019-01" db="EMBL/GenBank/DDBJ databases">
        <title>Pseudolysobacter antarctica gen. nov., sp. nov., isolated from Fildes Peninsula, Antarctica.</title>
        <authorList>
            <person name="Wei Z."/>
            <person name="Peng F."/>
        </authorList>
    </citation>
    <scope>NUCLEOTIDE SEQUENCE [LARGE SCALE GENOMIC DNA]</scope>
    <source>
        <strain evidence="7 8">AQ6-296</strain>
        <plasmid evidence="7 8">unnamed1</plasmid>
    </source>
</reference>
<dbReference type="KEGG" id="xbc:ELE36_00085"/>
<evidence type="ECO:0000256" key="1">
    <source>
        <dbReference type="ARBA" id="ARBA00004496"/>
    </source>
</evidence>
<dbReference type="RefSeq" id="WP_129831151.1">
    <property type="nucleotide sequence ID" value="NZ_CP035703.1"/>
</dbReference>
<keyword evidence="5" id="KW-0184">Conjugation</keyword>
<protein>
    <recommendedName>
        <fullName evidence="3">Relaxosome protein TraY</fullName>
    </recommendedName>
</protein>
<gene>
    <name evidence="7" type="ORF">ELE36_00085</name>
</gene>
<keyword evidence="7" id="KW-0614">Plasmid</keyword>
<dbReference type="Pfam" id="PF05509">
    <property type="entry name" value="TraY"/>
    <property type="match status" value="1"/>
</dbReference>
<comment type="subcellular location">
    <subcellularLocation>
        <location evidence="1">Cytoplasm</location>
    </subcellularLocation>
</comment>
<evidence type="ECO:0000256" key="5">
    <source>
        <dbReference type="ARBA" id="ARBA00022971"/>
    </source>
</evidence>
<comment type="similarity">
    <text evidence="2">Belongs to the TraY family.</text>
</comment>
<dbReference type="InterPro" id="IPR010985">
    <property type="entry name" value="Ribbon_hlx_hlx"/>
</dbReference>
<evidence type="ECO:0000256" key="6">
    <source>
        <dbReference type="ARBA" id="ARBA00023125"/>
    </source>
</evidence>
<keyword evidence="4" id="KW-0963">Cytoplasm</keyword>
<dbReference type="CDD" id="cd22233">
    <property type="entry name" value="RHH_CopAso-like"/>
    <property type="match status" value="1"/>
</dbReference>
<dbReference type="EMBL" id="CP035703">
    <property type="protein sequence ID" value="QBB68900.1"/>
    <property type="molecule type" value="Genomic_DNA"/>
</dbReference>
<keyword evidence="6" id="KW-0238">DNA-binding</keyword>
<sequence length="74" mass="8432">MLAIRLPTEIEDRLDALAKATGRTKTFYAREAILEHIDDLEDLYLAEQRLIEIRAGRTATIPLEDVMKQYGVAD</sequence>
<organism evidence="7 8">
    <name type="scientific">Pseudolysobacter antarcticus</name>
    <dbReference type="NCBI Taxonomy" id="2511995"/>
    <lineage>
        <taxon>Bacteria</taxon>
        <taxon>Pseudomonadati</taxon>
        <taxon>Pseudomonadota</taxon>
        <taxon>Gammaproteobacteria</taxon>
        <taxon>Lysobacterales</taxon>
        <taxon>Rhodanobacteraceae</taxon>
        <taxon>Pseudolysobacter</taxon>
    </lineage>
</organism>
<dbReference type="GO" id="GO:0005737">
    <property type="term" value="C:cytoplasm"/>
    <property type="evidence" value="ECO:0007669"/>
    <property type="project" value="UniProtKB-SubCell"/>
</dbReference>
<dbReference type="AlphaFoldDB" id="A0A411HEI7"/>
<evidence type="ECO:0000256" key="3">
    <source>
        <dbReference type="ARBA" id="ARBA00020541"/>
    </source>
</evidence>
<dbReference type="Proteomes" id="UP000291562">
    <property type="component" value="Plasmid unnamed1"/>
</dbReference>
<evidence type="ECO:0000256" key="4">
    <source>
        <dbReference type="ARBA" id="ARBA00022490"/>
    </source>
</evidence>
<dbReference type="OrthoDB" id="9812023at2"/>
<dbReference type="SUPFAM" id="SSF47598">
    <property type="entry name" value="Ribbon-helix-helix"/>
    <property type="match status" value="1"/>
</dbReference>
<dbReference type="GO" id="GO:0006355">
    <property type="term" value="P:regulation of DNA-templated transcription"/>
    <property type="evidence" value="ECO:0007669"/>
    <property type="project" value="InterPro"/>
</dbReference>
<dbReference type="InterPro" id="IPR008876">
    <property type="entry name" value="TraY"/>
</dbReference>
<dbReference type="GO" id="GO:0003677">
    <property type="term" value="F:DNA binding"/>
    <property type="evidence" value="ECO:0007669"/>
    <property type="project" value="UniProtKB-KW"/>
</dbReference>
<geneLocation type="plasmid" evidence="7">
    <name>unnamed1</name>
</geneLocation>
<name>A0A411HEI7_9GAMM</name>